<dbReference type="InterPro" id="IPR017380">
    <property type="entry name" value="Hist_AcTrfase_B-typ_cat-su"/>
</dbReference>
<dbReference type="InterPro" id="IPR019467">
    <property type="entry name" value="Hat1_N"/>
</dbReference>
<comment type="caution">
    <text evidence="4">The sequence shown here is derived from an EMBL/GenBank/DDBJ whole genome shotgun (WGS) entry which is preliminary data.</text>
</comment>
<protein>
    <submittedName>
        <fullName evidence="4">Histone acetyltransferase type B catalytic subunit</fullName>
    </submittedName>
</protein>
<dbReference type="GO" id="GO:0031509">
    <property type="term" value="P:subtelomeric heterochromatin formation"/>
    <property type="evidence" value="ECO:0007669"/>
    <property type="project" value="InterPro"/>
</dbReference>
<gene>
    <name evidence="4" type="ORF">OLEA9_A099298</name>
</gene>
<accession>A0A8S0UDU3</accession>
<dbReference type="EMBL" id="CACTIH010007601">
    <property type="protein sequence ID" value="CAA3016243.1"/>
    <property type="molecule type" value="Genomic_DNA"/>
</dbReference>
<dbReference type="InterPro" id="IPR016181">
    <property type="entry name" value="Acyl_CoA_acyltransferase"/>
</dbReference>
<dbReference type="Gene3D" id="3.40.630.30">
    <property type="match status" value="1"/>
</dbReference>
<feature type="domain" description="Histone acetyl transferase HAT1 N-terminal" evidence="3">
    <location>
        <begin position="5"/>
        <end position="114"/>
    </location>
</feature>
<dbReference type="AlphaFoldDB" id="A0A8S0UDU3"/>
<proteinExistence type="inferred from homology"/>
<dbReference type="Pfam" id="PF10394">
    <property type="entry name" value="Hat1_N"/>
    <property type="match status" value="1"/>
</dbReference>
<evidence type="ECO:0000259" key="3">
    <source>
        <dbReference type="Pfam" id="PF10394"/>
    </source>
</evidence>
<reference evidence="4 5" key="1">
    <citation type="submission" date="2019-12" db="EMBL/GenBank/DDBJ databases">
        <authorList>
            <person name="Alioto T."/>
            <person name="Alioto T."/>
            <person name="Gomez Garrido J."/>
        </authorList>
    </citation>
    <scope>NUCLEOTIDE SEQUENCE [LARGE SCALE GENOMIC DNA]</scope>
</reference>
<evidence type="ECO:0000256" key="1">
    <source>
        <dbReference type="ARBA" id="ARBA00010543"/>
    </source>
</evidence>
<dbReference type="GO" id="GO:0000781">
    <property type="term" value="C:chromosome, telomeric region"/>
    <property type="evidence" value="ECO:0007669"/>
    <property type="project" value="GOC"/>
</dbReference>
<dbReference type="GO" id="GO:0005634">
    <property type="term" value="C:nucleus"/>
    <property type="evidence" value="ECO:0007669"/>
    <property type="project" value="InterPro"/>
</dbReference>
<evidence type="ECO:0000256" key="2">
    <source>
        <dbReference type="ARBA" id="ARBA00048017"/>
    </source>
</evidence>
<dbReference type="OrthoDB" id="10253098at2759"/>
<sequence length="259" mass="28751">MMQTTISVSSISFLAYADISFESTSDGDKGITDLKSYLQNIIAENLVEKKEGFLQTFSTECDFVKSIASGAKVLQKNASNGSNGDSSRSKAADVEVVGMPVGHLYSRLVPLVLLMDGSNPIDVTDPRWEIYLLVRKDQKDKSFSILVIPPFQREGYGRHLLEVLYNVAISDNVYDLTVEEKVDSLQHVRTCIAVERLLSFEPIQHALNAVVSKLSHENLSKKSQPIQFGPPTSVIEDARKILKINNRFYSVGRFSSTSV</sequence>
<comment type="similarity">
    <text evidence="1">Belongs to the HAT1 family.</text>
</comment>
<organism evidence="4 5">
    <name type="scientific">Olea europaea subsp. europaea</name>
    <dbReference type="NCBI Taxonomy" id="158383"/>
    <lineage>
        <taxon>Eukaryota</taxon>
        <taxon>Viridiplantae</taxon>
        <taxon>Streptophyta</taxon>
        <taxon>Embryophyta</taxon>
        <taxon>Tracheophyta</taxon>
        <taxon>Spermatophyta</taxon>
        <taxon>Magnoliopsida</taxon>
        <taxon>eudicotyledons</taxon>
        <taxon>Gunneridae</taxon>
        <taxon>Pentapetalae</taxon>
        <taxon>asterids</taxon>
        <taxon>lamiids</taxon>
        <taxon>Lamiales</taxon>
        <taxon>Oleaceae</taxon>
        <taxon>Oleeae</taxon>
        <taxon>Olea</taxon>
    </lineage>
</organism>
<keyword evidence="5" id="KW-1185">Reference proteome</keyword>
<dbReference type="PANTHER" id="PTHR12046">
    <property type="entry name" value="HISTONE ACETYLTRANSFERASE TYPE B CATALYTIC SUBUNIT"/>
    <property type="match status" value="1"/>
</dbReference>
<comment type="catalytic activity">
    <reaction evidence="2">
        <text>L-lysyl-[protein] + acetyl-CoA = N(6)-acetyl-L-lysyl-[protein] + CoA + H(+)</text>
        <dbReference type="Rhea" id="RHEA:45948"/>
        <dbReference type="Rhea" id="RHEA-COMP:9752"/>
        <dbReference type="Rhea" id="RHEA-COMP:10731"/>
        <dbReference type="ChEBI" id="CHEBI:15378"/>
        <dbReference type="ChEBI" id="CHEBI:29969"/>
        <dbReference type="ChEBI" id="CHEBI:57287"/>
        <dbReference type="ChEBI" id="CHEBI:57288"/>
        <dbReference type="ChEBI" id="CHEBI:61930"/>
        <dbReference type="EC" id="2.3.1.48"/>
    </reaction>
</comment>
<name>A0A8S0UDU3_OLEEU</name>
<evidence type="ECO:0000313" key="4">
    <source>
        <dbReference type="EMBL" id="CAA3016243.1"/>
    </source>
</evidence>
<dbReference type="SUPFAM" id="SSF55729">
    <property type="entry name" value="Acyl-CoA N-acyltransferases (Nat)"/>
    <property type="match status" value="1"/>
</dbReference>
<dbReference type="Proteomes" id="UP000594638">
    <property type="component" value="Unassembled WGS sequence"/>
</dbReference>
<dbReference type="Gramene" id="OE9A099298T1">
    <property type="protein sequence ID" value="OE9A099298C1"/>
    <property type="gene ID" value="OE9A099298"/>
</dbReference>
<evidence type="ECO:0000313" key="5">
    <source>
        <dbReference type="Proteomes" id="UP000594638"/>
    </source>
</evidence>
<dbReference type="GO" id="GO:0004402">
    <property type="term" value="F:histone acetyltransferase activity"/>
    <property type="evidence" value="ECO:0007669"/>
    <property type="project" value="InterPro"/>
</dbReference>